<feature type="region of interest" description="Disordered" evidence="1">
    <location>
        <begin position="48"/>
        <end position="75"/>
    </location>
</feature>
<feature type="compositionally biased region" description="Low complexity" evidence="1">
    <location>
        <begin position="49"/>
        <end position="60"/>
    </location>
</feature>
<evidence type="ECO:0000313" key="3">
    <source>
        <dbReference type="Proteomes" id="UP000008021"/>
    </source>
</evidence>
<sequence length="210" mass="22628">MPPPPVLAGTVAATPPCRSRRRSLPTLLLIIGHPRPETQQNLWTKFYNTRTSSPSSSPPRTQERSERGGDSRTGGIDVVFGCDSAAVAGEEGAGGGRRRRWRTWDEMVASVSIHYFIRHMCRHAAARGSSAFSAASSASSSAAPVFPVVVRPASAEHAAEMERLISQLPLFTLASSLAALPKSSRARCRHPLLLRAVSGEEGDCRRRTEG</sequence>
<reference evidence="2" key="1">
    <citation type="submission" date="2015-04" db="UniProtKB">
        <authorList>
            <consortium name="EnsemblPlants"/>
        </authorList>
    </citation>
    <scope>IDENTIFICATION</scope>
</reference>
<evidence type="ECO:0000256" key="1">
    <source>
        <dbReference type="SAM" id="MobiDB-lite"/>
    </source>
</evidence>
<organism evidence="2">
    <name type="scientific">Oryza meridionalis</name>
    <dbReference type="NCBI Taxonomy" id="40149"/>
    <lineage>
        <taxon>Eukaryota</taxon>
        <taxon>Viridiplantae</taxon>
        <taxon>Streptophyta</taxon>
        <taxon>Embryophyta</taxon>
        <taxon>Tracheophyta</taxon>
        <taxon>Spermatophyta</taxon>
        <taxon>Magnoliopsida</taxon>
        <taxon>Liliopsida</taxon>
        <taxon>Poales</taxon>
        <taxon>Poaceae</taxon>
        <taxon>BOP clade</taxon>
        <taxon>Oryzoideae</taxon>
        <taxon>Oryzeae</taxon>
        <taxon>Oryzinae</taxon>
        <taxon>Oryza</taxon>
    </lineage>
</organism>
<name>A0A0E0EKW6_9ORYZ</name>
<dbReference type="STRING" id="40149.A0A0E0EKW6"/>
<dbReference type="EnsemblPlants" id="OMERI08G10500.1">
    <property type="protein sequence ID" value="OMERI08G10500.1"/>
    <property type="gene ID" value="OMERI08G10500"/>
</dbReference>
<dbReference type="Gramene" id="OMERI08G10500.1">
    <property type="protein sequence ID" value="OMERI08G10500.1"/>
    <property type="gene ID" value="OMERI08G10500"/>
</dbReference>
<keyword evidence="3" id="KW-1185">Reference proteome</keyword>
<dbReference type="HOGENOM" id="CLU_125692_0_0_1"/>
<reference evidence="2" key="2">
    <citation type="submission" date="2018-05" db="EMBL/GenBank/DDBJ databases">
        <title>OmerRS3 (Oryza meridionalis Reference Sequence Version 3).</title>
        <authorList>
            <person name="Zhang J."/>
            <person name="Kudrna D."/>
            <person name="Lee S."/>
            <person name="Talag J."/>
            <person name="Welchert J."/>
            <person name="Wing R.A."/>
        </authorList>
    </citation>
    <scope>NUCLEOTIDE SEQUENCE [LARGE SCALE GENOMIC DNA]</scope>
    <source>
        <strain evidence="2">cv. OR44</strain>
    </source>
</reference>
<feature type="compositionally biased region" description="Basic and acidic residues" evidence="1">
    <location>
        <begin position="61"/>
        <end position="70"/>
    </location>
</feature>
<protein>
    <submittedName>
        <fullName evidence="2">Uncharacterized protein</fullName>
    </submittedName>
</protein>
<accession>A0A0E0EKW6</accession>
<proteinExistence type="predicted"/>
<dbReference type="AlphaFoldDB" id="A0A0E0EKW6"/>
<evidence type="ECO:0000313" key="2">
    <source>
        <dbReference type="EnsemblPlants" id="OMERI08G10500.1"/>
    </source>
</evidence>
<dbReference type="Proteomes" id="UP000008021">
    <property type="component" value="Chromosome 8"/>
</dbReference>